<dbReference type="SUPFAM" id="SSF51206">
    <property type="entry name" value="cAMP-binding domain-like"/>
    <property type="match status" value="1"/>
</dbReference>
<protein>
    <submittedName>
        <fullName evidence="2">Crp/Fnr family transcriptional regulator</fullName>
    </submittedName>
</protein>
<dbReference type="Gene3D" id="2.60.120.10">
    <property type="entry name" value="Jelly Rolls"/>
    <property type="match status" value="1"/>
</dbReference>
<gene>
    <name evidence="3" type="ORF">CSC81_14505</name>
    <name evidence="2" type="ORF">Q8W23_04955</name>
</gene>
<accession>A0A2G1BRD9</accession>
<evidence type="ECO:0000313" key="5">
    <source>
        <dbReference type="Proteomes" id="UP001242342"/>
    </source>
</evidence>
<reference evidence="3" key="2">
    <citation type="submission" date="2017-10" db="EMBL/GenBank/DDBJ databases">
        <authorList>
            <person name="Enke T.N."/>
            <person name="Cordero O.X."/>
        </authorList>
    </citation>
    <scope>NUCLEOTIDE SEQUENCE</scope>
    <source>
        <strain evidence="3">4G03</strain>
    </source>
</reference>
<dbReference type="CDD" id="cd00038">
    <property type="entry name" value="CAP_ED"/>
    <property type="match status" value="1"/>
</dbReference>
<accession>A0A497YW81</accession>
<sequence>MNDDIKNFVHLYVDLPDYLVSLFEGIVTFTELKPKEILTKEGEYSNDFFIIKTGIMRSFLLNEKGTETTRAFFISGDISGANSAMMQKIPSEVNYQALTNVTGYKGDFDKLIELTLKYKEFSIFYIKALENAYLIAEELLLNISTLTSTERYIALKKRIPNIDKLITQRYIASYLNISPVQLSRIKKKLNNQ</sequence>
<evidence type="ECO:0000313" key="3">
    <source>
        <dbReference type="EMBL" id="PHN96558.1"/>
    </source>
</evidence>
<dbReference type="InterPro" id="IPR000595">
    <property type="entry name" value="cNMP-bd_dom"/>
</dbReference>
<reference evidence="2 5" key="3">
    <citation type="submission" date="2023-07" db="EMBL/GenBank/DDBJ databases">
        <title>Genome content predicts the carbon catabolic preferences of heterotrophic bacteria.</title>
        <authorList>
            <person name="Gralka M."/>
        </authorList>
    </citation>
    <scope>NUCLEOTIDE SEQUENCE [LARGE SCALE GENOMIC DNA]</scope>
    <source>
        <strain evidence="2 5">4G03</strain>
    </source>
</reference>
<dbReference type="InterPro" id="IPR014710">
    <property type="entry name" value="RmlC-like_jellyroll"/>
</dbReference>
<comment type="caution">
    <text evidence="3">The sequence shown here is derived from an EMBL/GenBank/DDBJ whole genome shotgun (WGS) entry which is preliminary data.</text>
</comment>
<dbReference type="EMBL" id="JAUYVU010000003">
    <property type="protein sequence ID" value="MDP2540820.1"/>
    <property type="molecule type" value="Genomic_DNA"/>
</dbReference>
<organism evidence="3 4">
    <name type="scientific">Tenacibaculum discolor</name>
    <dbReference type="NCBI Taxonomy" id="361581"/>
    <lineage>
        <taxon>Bacteria</taxon>
        <taxon>Pseudomonadati</taxon>
        <taxon>Bacteroidota</taxon>
        <taxon>Flavobacteriia</taxon>
        <taxon>Flavobacteriales</taxon>
        <taxon>Flavobacteriaceae</taxon>
        <taxon>Tenacibaculum</taxon>
    </lineage>
</organism>
<dbReference type="Pfam" id="PF00027">
    <property type="entry name" value="cNMP_binding"/>
    <property type="match status" value="1"/>
</dbReference>
<feature type="domain" description="Cyclic nucleotide-binding" evidence="1">
    <location>
        <begin position="11"/>
        <end position="101"/>
    </location>
</feature>
<proteinExistence type="predicted"/>
<evidence type="ECO:0000259" key="1">
    <source>
        <dbReference type="PROSITE" id="PS50042"/>
    </source>
</evidence>
<keyword evidence="5" id="KW-1185">Reference proteome</keyword>
<name>A0A2G1BRD9_9FLAO</name>
<evidence type="ECO:0000313" key="2">
    <source>
        <dbReference type="EMBL" id="MDP2540820.1"/>
    </source>
</evidence>
<dbReference type="Proteomes" id="UP001242342">
    <property type="component" value="Unassembled WGS sequence"/>
</dbReference>
<dbReference type="PROSITE" id="PS50042">
    <property type="entry name" value="CNMP_BINDING_3"/>
    <property type="match status" value="1"/>
</dbReference>
<dbReference type="EMBL" id="PDUU01000016">
    <property type="protein sequence ID" value="PHN96558.1"/>
    <property type="molecule type" value="Genomic_DNA"/>
</dbReference>
<dbReference type="RefSeq" id="WP_099216455.1">
    <property type="nucleotide sequence ID" value="NZ_JAUYVU010000003.1"/>
</dbReference>
<evidence type="ECO:0000313" key="4">
    <source>
        <dbReference type="Proteomes" id="UP000222163"/>
    </source>
</evidence>
<reference evidence="3 4" key="1">
    <citation type="journal article" date="2016" name="Nat. Commun.">
        <title>Microbial interactions lead to rapid micro-scale successions on model marine particles.</title>
        <authorList>
            <person name="Datta M.S."/>
            <person name="Sliwerska E."/>
            <person name="Gore J."/>
            <person name="Polz M.F."/>
            <person name="Cordero O.X."/>
        </authorList>
    </citation>
    <scope>NUCLEOTIDE SEQUENCE [LARGE SCALE GENOMIC DNA]</scope>
    <source>
        <strain evidence="3 4">4G03</strain>
    </source>
</reference>
<dbReference type="AlphaFoldDB" id="A0A2G1BRD9"/>
<dbReference type="InterPro" id="IPR018490">
    <property type="entry name" value="cNMP-bd_dom_sf"/>
</dbReference>
<dbReference type="Proteomes" id="UP000222163">
    <property type="component" value="Unassembled WGS sequence"/>
</dbReference>